<evidence type="ECO:0000256" key="1">
    <source>
        <dbReference type="ARBA" id="ARBA00000085"/>
    </source>
</evidence>
<dbReference type="SUPFAM" id="SSF158472">
    <property type="entry name" value="HAMP domain-like"/>
    <property type="match status" value="1"/>
</dbReference>
<evidence type="ECO:0000256" key="2">
    <source>
        <dbReference type="ARBA" id="ARBA00004651"/>
    </source>
</evidence>
<evidence type="ECO:0000256" key="9">
    <source>
        <dbReference type="ARBA" id="ARBA00022777"/>
    </source>
</evidence>
<keyword evidence="5" id="KW-0597">Phosphoprotein</keyword>
<evidence type="ECO:0000256" key="3">
    <source>
        <dbReference type="ARBA" id="ARBA00012438"/>
    </source>
</evidence>
<dbReference type="InterPro" id="IPR036097">
    <property type="entry name" value="HisK_dim/P_sf"/>
</dbReference>
<feature type="transmembrane region" description="Helical" evidence="14">
    <location>
        <begin position="20"/>
        <end position="38"/>
    </location>
</feature>
<dbReference type="Pfam" id="PF02518">
    <property type="entry name" value="HATPase_c"/>
    <property type="match status" value="1"/>
</dbReference>
<comment type="subcellular location">
    <subcellularLocation>
        <location evidence="2">Cell membrane</location>
        <topology evidence="2">Multi-pass membrane protein</topology>
    </subcellularLocation>
</comment>
<evidence type="ECO:0000256" key="5">
    <source>
        <dbReference type="ARBA" id="ARBA00022553"/>
    </source>
</evidence>
<dbReference type="Gene3D" id="1.10.287.130">
    <property type="match status" value="1"/>
</dbReference>
<dbReference type="SMART" id="SM00304">
    <property type="entry name" value="HAMP"/>
    <property type="match status" value="1"/>
</dbReference>
<evidence type="ECO:0000256" key="13">
    <source>
        <dbReference type="ARBA" id="ARBA00023136"/>
    </source>
</evidence>
<evidence type="ECO:0000256" key="14">
    <source>
        <dbReference type="SAM" id="Phobius"/>
    </source>
</evidence>
<dbReference type="Gene3D" id="3.30.565.10">
    <property type="entry name" value="Histidine kinase-like ATPase, C-terminal domain"/>
    <property type="match status" value="1"/>
</dbReference>
<dbReference type="InterPro" id="IPR036890">
    <property type="entry name" value="HATPase_C_sf"/>
</dbReference>
<dbReference type="OrthoDB" id="9813151at2"/>
<comment type="caution">
    <text evidence="17">The sequence shown here is derived from an EMBL/GenBank/DDBJ whole genome shotgun (WGS) entry which is preliminary data.</text>
</comment>
<dbReference type="GO" id="GO:0000155">
    <property type="term" value="F:phosphorelay sensor kinase activity"/>
    <property type="evidence" value="ECO:0007669"/>
    <property type="project" value="InterPro"/>
</dbReference>
<dbReference type="SUPFAM" id="SSF55874">
    <property type="entry name" value="ATPase domain of HSP90 chaperone/DNA topoisomerase II/histidine kinase"/>
    <property type="match status" value="1"/>
</dbReference>
<keyword evidence="18" id="KW-1185">Reference proteome</keyword>
<dbReference type="GO" id="GO:0005524">
    <property type="term" value="F:ATP binding"/>
    <property type="evidence" value="ECO:0007669"/>
    <property type="project" value="UniProtKB-KW"/>
</dbReference>
<protein>
    <recommendedName>
        <fullName evidence="3">histidine kinase</fullName>
        <ecNumber evidence="3">2.7.13.3</ecNumber>
    </recommendedName>
</protein>
<dbReference type="PROSITE" id="PS50885">
    <property type="entry name" value="HAMP"/>
    <property type="match status" value="1"/>
</dbReference>
<keyword evidence="11 14" id="KW-1133">Transmembrane helix</keyword>
<evidence type="ECO:0000256" key="7">
    <source>
        <dbReference type="ARBA" id="ARBA00022692"/>
    </source>
</evidence>
<dbReference type="AlphaFoldDB" id="A0A6L3V6F9"/>
<evidence type="ECO:0000256" key="8">
    <source>
        <dbReference type="ARBA" id="ARBA00022741"/>
    </source>
</evidence>
<dbReference type="SUPFAM" id="SSF47384">
    <property type="entry name" value="Homodimeric domain of signal transducing histidine kinase"/>
    <property type="match status" value="1"/>
</dbReference>
<organism evidence="17 18">
    <name type="scientific">Cytobacillus depressus</name>
    <dbReference type="NCBI Taxonomy" id="1602942"/>
    <lineage>
        <taxon>Bacteria</taxon>
        <taxon>Bacillati</taxon>
        <taxon>Bacillota</taxon>
        <taxon>Bacilli</taxon>
        <taxon>Bacillales</taxon>
        <taxon>Bacillaceae</taxon>
        <taxon>Cytobacillus</taxon>
    </lineage>
</organism>
<keyword evidence="10" id="KW-0067">ATP-binding</keyword>
<evidence type="ECO:0000313" key="18">
    <source>
        <dbReference type="Proteomes" id="UP000481030"/>
    </source>
</evidence>
<dbReference type="EMBL" id="WBOS01000014">
    <property type="protein sequence ID" value="KAB2330505.1"/>
    <property type="molecule type" value="Genomic_DNA"/>
</dbReference>
<feature type="transmembrane region" description="Helical" evidence="14">
    <location>
        <begin position="175"/>
        <end position="193"/>
    </location>
</feature>
<dbReference type="CDD" id="cd00082">
    <property type="entry name" value="HisKA"/>
    <property type="match status" value="1"/>
</dbReference>
<dbReference type="InterPro" id="IPR003660">
    <property type="entry name" value="HAMP_dom"/>
</dbReference>
<evidence type="ECO:0000313" key="17">
    <source>
        <dbReference type="EMBL" id="KAB2330505.1"/>
    </source>
</evidence>
<accession>A0A6L3V6F9</accession>
<dbReference type="PROSITE" id="PS50109">
    <property type="entry name" value="HIS_KIN"/>
    <property type="match status" value="1"/>
</dbReference>
<dbReference type="Pfam" id="PF00672">
    <property type="entry name" value="HAMP"/>
    <property type="match status" value="1"/>
</dbReference>
<dbReference type="InterPro" id="IPR003594">
    <property type="entry name" value="HATPase_dom"/>
</dbReference>
<proteinExistence type="predicted"/>
<sequence>MFTKSNEKISLLRYWTSRYLITLCIGLIVVAIVSALWIRHTTLEHRLNLTKLMAQELADQMVYISEGRPIPREKIPGLITNRGKFMDIKSDPSIYVVDNFGTVLATNRASSRMFLQFPQQILGYEKDIQKLKLQDERTFYVVKAPIKSDYALLGWVFIIETEGNLTRVDQEYRQLAIMIISLAILGWAAIYFLSRRLATPIKDVAKAAKQVQEGDYNIHLPEDIKEQEVYELVHSFKEMSNRLQKLEALRTELLAGVTHELKTPVTSISGLLQALNDEVVTGEEAKEFLSLSLVETAKMKKLVEDLLTFNTFAANAVPVTKEKCHINRLISELTHQWELVQEDQTIELSVSLLDISIEIDVDPIRLQQIITNLLNNAKHAIEGHGKINVQLSETVDQILIDIKDTGSGIPAEEQDLIFERFFRGEEKKYKVRGLGLGLPFSKMIAQSLGGDLILLASSPAGTTFRIILPKNEY</sequence>
<dbReference type="InterPro" id="IPR050398">
    <property type="entry name" value="HssS/ArlS-like"/>
</dbReference>
<feature type="domain" description="Histidine kinase" evidence="15">
    <location>
        <begin position="256"/>
        <end position="472"/>
    </location>
</feature>
<comment type="catalytic activity">
    <reaction evidence="1">
        <text>ATP + protein L-histidine = ADP + protein N-phospho-L-histidine.</text>
        <dbReference type="EC" id="2.7.13.3"/>
    </reaction>
</comment>
<dbReference type="EC" id="2.7.13.3" evidence="3"/>
<evidence type="ECO:0000259" key="15">
    <source>
        <dbReference type="PROSITE" id="PS50109"/>
    </source>
</evidence>
<dbReference type="SMART" id="SM00388">
    <property type="entry name" value="HisKA"/>
    <property type="match status" value="1"/>
</dbReference>
<dbReference type="Pfam" id="PF00512">
    <property type="entry name" value="HisKA"/>
    <property type="match status" value="1"/>
</dbReference>
<dbReference type="PANTHER" id="PTHR45528:SF1">
    <property type="entry name" value="SENSOR HISTIDINE KINASE CPXA"/>
    <property type="match status" value="1"/>
</dbReference>
<evidence type="ECO:0000256" key="4">
    <source>
        <dbReference type="ARBA" id="ARBA00022475"/>
    </source>
</evidence>
<evidence type="ECO:0000259" key="16">
    <source>
        <dbReference type="PROSITE" id="PS50885"/>
    </source>
</evidence>
<keyword evidence="9 17" id="KW-0418">Kinase</keyword>
<dbReference type="CDD" id="cd00075">
    <property type="entry name" value="HATPase"/>
    <property type="match status" value="1"/>
</dbReference>
<evidence type="ECO:0000256" key="10">
    <source>
        <dbReference type="ARBA" id="ARBA00022840"/>
    </source>
</evidence>
<keyword evidence="12" id="KW-0902">Two-component regulatory system</keyword>
<dbReference type="GO" id="GO:0005886">
    <property type="term" value="C:plasma membrane"/>
    <property type="evidence" value="ECO:0007669"/>
    <property type="project" value="UniProtKB-SubCell"/>
</dbReference>
<dbReference type="Proteomes" id="UP000481030">
    <property type="component" value="Unassembled WGS sequence"/>
</dbReference>
<dbReference type="InterPro" id="IPR004358">
    <property type="entry name" value="Sig_transdc_His_kin-like_C"/>
</dbReference>
<feature type="domain" description="HAMP" evidence="16">
    <location>
        <begin position="195"/>
        <end position="248"/>
    </location>
</feature>
<reference evidence="17 18" key="1">
    <citation type="journal article" date="2016" name="Antonie Van Leeuwenhoek">
        <title>Bacillus depressus sp. nov., isolated from soil of a sunflower field.</title>
        <authorList>
            <person name="Wei X."/>
            <person name="Xin D."/>
            <person name="Xin Y."/>
            <person name="Zhang H."/>
            <person name="Wang T."/>
            <person name="Zhang J."/>
        </authorList>
    </citation>
    <scope>NUCLEOTIDE SEQUENCE [LARGE SCALE GENOMIC DNA]</scope>
    <source>
        <strain evidence="17 18">BZ1</strain>
    </source>
</reference>
<dbReference type="RefSeq" id="WP_151536605.1">
    <property type="nucleotide sequence ID" value="NZ_WBOS01000014.1"/>
</dbReference>
<keyword evidence="6" id="KW-0808">Transferase</keyword>
<dbReference type="InterPro" id="IPR003661">
    <property type="entry name" value="HisK_dim/P_dom"/>
</dbReference>
<keyword evidence="7 14" id="KW-0812">Transmembrane</keyword>
<dbReference type="CDD" id="cd06225">
    <property type="entry name" value="HAMP"/>
    <property type="match status" value="1"/>
</dbReference>
<evidence type="ECO:0000256" key="11">
    <source>
        <dbReference type="ARBA" id="ARBA00022989"/>
    </source>
</evidence>
<keyword evidence="13 14" id="KW-0472">Membrane</keyword>
<keyword evidence="4" id="KW-1003">Cell membrane</keyword>
<dbReference type="PRINTS" id="PR00344">
    <property type="entry name" value="BCTRLSENSOR"/>
</dbReference>
<name>A0A6L3V6F9_9BACI</name>
<gene>
    <name evidence="17" type="ORF">F7731_20250</name>
</gene>
<dbReference type="PANTHER" id="PTHR45528">
    <property type="entry name" value="SENSOR HISTIDINE KINASE CPXA"/>
    <property type="match status" value="1"/>
</dbReference>
<keyword evidence="8" id="KW-0547">Nucleotide-binding</keyword>
<dbReference type="SMART" id="SM00387">
    <property type="entry name" value="HATPase_c"/>
    <property type="match status" value="1"/>
</dbReference>
<evidence type="ECO:0000256" key="6">
    <source>
        <dbReference type="ARBA" id="ARBA00022679"/>
    </source>
</evidence>
<dbReference type="InterPro" id="IPR005467">
    <property type="entry name" value="His_kinase_dom"/>
</dbReference>
<evidence type="ECO:0000256" key="12">
    <source>
        <dbReference type="ARBA" id="ARBA00023012"/>
    </source>
</evidence>
<dbReference type="Gene3D" id="6.10.340.10">
    <property type="match status" value="1"/>
</dbReference>